<evidence type="ECO:0000313" key="12">
    <source>
        <dbReference type="EMBL" id="ONI02889.1"/>
    </source>
</evidence>
<comment type="similarity">
    <text evidence="2">Belongs to the cytochrome P450 family.</text>
</comment>
<dbReference type="EMBL" id="CM007656">
    <property type="protein sequence ID" value="ONI02889.1"/>
    <property type="molecule type" value="Genomic_DNA"/>
</dbReference>
<dbReference type="Gene3D" id="1.10.630.10">
    <property type="entry name" value="Cytochrome P450"/>
    <property type="match status" value="2"/>
</dbReference>
<keyword evidence="9" id="KW-0503">Monooxygenase</keyword>
<keyword evidence="10" id="KW-0472">Membrane</keyword>
<keyword evidence="13" id="KW-1185">Reference proteome</keyword>
<dbReference type="PANTHER" id="PTHR47947">
    <property type="entry name" value="CYTOCHROME P450 82C3-RELATED"/>
    <property type="match status" value="1"/>
</dbReference>
<dbReference type="GO" id="GO:0016020">
    <property type="term" value="C:membrane"/>
    <property type="evidence" value="ECO:0007669"/>
    <property type="project" value="UniProtKB-SubCell"/>
</dbReference>
<evidence type="ECO:0000256" key="7">
    <source>
        <dbReference type="ARBA" id="ARBA00023002"/>
    </source>
</evidence>
<feature type="region of interest" description="Disordered" evidence="11">
    <location>
        <begin position="1"/>
        <end position="37"/>
    </location>
</feature>
<evidence type="ECO:0000313" key="13">
    <source>
        <dbReference type="Proteomes" id="UP000006882"/>
    </source>
</evidence>
<evidence type="ECO:0000256" key="3">
    <source>
        <dbReference type="ARBA" id="ARBA00022617"/>
    </source>
</evidence>
<proteinExistence type="inferred from homology"/>
<keyword evidence="3" id="KW-0349">Heme</keyword>
<evidence type="ECO:0000256" key="9">
    <source>
        <dbReference type="ARBA" id="ARBA00023033"/>
    </source>
</evidence>
<dbReference type="PANTHER" id="PTHR47947:SF62">
    <property type="entry name" value="CYTOCHROME P450, FAMILY 81, SUBFAMILY D, POLYPEPTIDE 5"/>
    <property type="match status" value="1"/>
</dbReference>
<dbReference type="eggNOG" id="KOG0156">
    <property type="taxonomic scope" value="Eukaryota"/>
</dbReference>
<dbReference type="Gramene" id="ONI02889">
    <property type="protein sequence ID" value="ONI02889"/>
    <property type="gene ID" value="PRUPE_6G226700"/>
</dbReference>
<dbReference type="InterPro" id="IPR036396">
    <property type="entry name" value="Cyt_P450_sf"/>
</dbReference>
<keyword evidence="7" id="KW-0560">Oxidoreductase</keyword>
<dbReference type="STRING" id="3760.A0A251NU99"/>
<evidence type="ECO:0008006" key="14">
    <source>
        <dbReference type="Google" id="ProtNLM"/>
    </source>
</evidence>
<evidence type="ECO:0000256" key="8">
    <source>
        <dbReference type="ARBA" id="ARBA00023004"/>
    </source>
</evidence>
<reference evidence="12 13" key="1">
    <citation type="journal article" date="2013" name="Nat. Genet.">
        <title>The high-quality draft genome of peach (Prunus persica) identifies unique patterns of genetic diversity, domestication and genome evolution.</title>
        <authorList>
            <consortium name="International Peach Genome Initiative"/>
            <person name="Verde I."/>
            <person name="Abbott A.G."/>
            <person name="Scalabrin S."/>
            <person name="Jung S."/>
            <person name="Shu S."/>
            <person name="Marroni F."/>
            <person name="Zhebentyayeva T."/>
            <person name="Dettori M.T."/>
            <person name="Grimwood J."/>
            <person name="Cattonaro F."/>
            <person name="Zuccolo A."/>
            <person name="Rossini L."/>
            <person name="Jenkins J."/>
            <person name="Vendramin E."/>
            <person name="Meisel L.A."/>
            <person name="Decroocq V."/>
            <person name="Sosinski B."/>
            <person name="Prochnik S."/>
            <person name="Mitros T."/>
            <person name="Policriti A."/>
            <person name="Cipriani G."/>
            <person name="Dondini L."/>
            <person name="Ficklin S."/>
            <person name="Goodstein D.M."/>
            <person name="Xuan P."/>
            <person name="Del Fabbro C."/>
            <person name="Aramini V."/>
            <person name="Copetti D."/>
            <person name="Gonzalez S."/>
            <person name="Horner D.S."/>
            <person name="Falchi R."/>
            <person name="Lucas S."/>
            <person name="Mica E."/>
            <person name="Maldonado J."/>
            <person name="Lazzari B."/>
            <person name="Bielenberg D."/>
            <person name="Pirona R."/>
            <person name="Miculan M."/>
            <person name="Barakat A."/>
            <person name="Testolin R."/>
            <person name="Stella A."/>
            <person name="Tartarini S."/>
            <person name="Tonutti P."/>
            <person name="Arus P."/>
            <person name="Orellana A."/>
            <person name="Wells C."/>
            <person name="Main D."/>
            <person name="Vizzotto G."/>
            <person name="Silva H."/>
            <person name="Salamini F."/>
            <person name="Schmutz J."/>
            <person name="Morgante M."/>
            <person name="Rokhsar D.S."/>
        </authorList>
    </citation>
    <scope>NUCLEOTIDE SEQUENCE [LARGE SCALE GENOMIC DNA]</scope>
    <source>
        <strain evidence="13">cv. Nemared</strain>
    </source>
</reference>
<dbReference type="Proteomes" id="UP000006882">
    <property type="component" value="Chromosome G6"/>
</dbReference>
<feature type="compositionally biased region" description="Polar residues" evidence="11">
    <location>
        <begin position="11"/>
        <end position="37"/>
    </location>
</feature>
<gene>
    <name evidence="12" type="ORF">PRUPE_6G226700</name>
</gene>
<keyword evidence="5" id="KW-0479">Metal-binding</keyword>
<dbReference type="GO" id="GO:0016705">
    <property type="term" value="F:oxidoreductase activity, acting on paired donors, with incorporation or reduction of molecular oxygen"/>
    <property type="evidence" value="ECO:0007669"/>
    <property type="project" value="InterPro"/>
</dbReference>
<comment type="subcellular location">
    <subcellularLocation>
        <location evidence="1">Membrane</location>
        <topology evidence="1">Single-pass membrane protein</topology>
    </subcellularLocation>
</comment>
<evidence type="ECO:0000256" key="6">
    <source>
        <dbReference type="ARBA" id="ARBA00022989"/>
    </source>
</evidence>
<evidence type="ECO:0000256" key="1">
    <source>
        <dbReference type="ARBA" id="ARBA00004167"/>
    </source>
</evidence>
<organism evidence="12 13">
    <name type="scientific">Prunus persica</name>
    <name type="common">Peach</name>
    <name type="synonym">Amygdalus persica</name>
    <dbReference type="NCBI Taxonomy" id="3760"/>
    <lineage>
        <taxon>Eukaryota</taxon>
        <taxon>Viridiplantae</taxon>
        <taxon>Streptophyta</taxon>
        <taxon>Embryophyta</taxon>
        <taxon>Tracheophyta</taxon>
        <taxon>Spermatophyta</taxon>
        <taxon>Magnoliopsida</taxon>
        <taxon>eudicotyledons</taxon>
        <taxon>Gunneridae</taxon>
        <taxon>Pentapetalae</taxon>
        <taxon>rosids</taxon>
        <taxon>fabids</taxon>
        <taxon>Rosales</taxon>
        <taxon>Rosaceae</taxon>
        <taxon>Amygdaloideae</taxon>
        <taxon>Amygdaleae</taxon>
        <taxon>Prunus</taxon>
    </lineage>
</organism>
<evidence type="ECO:0000256" key="5">
    <source>
        <dbReference type="ARBA" id="ARBA00022723"/>
    </source>
</evidence>
<dbReference type="AlphaFoldDB" id="A0A251NU99"/>
<evidence type="ECO:0000256" key="11">
    <source>
        <dbReference type="SAM" id="MobiDB-lite"/>
    </source>
</evidence>
<dbReference type="GO" id="GO:0004497">
    <property type="term" value="F:monooxygenase activity"/>
    <property type="evidence" value="ECO:0007669"/>
    <property type="project" value="UniProtKB-KW"/>
</dbReference>
<evidence type="ECO:0000256" key="10">
    <source>
        <dbReference type="ARBA" id="ARBA00023136"/>
    </source>
</evidence>
<keyword evidence="6" id="KW-1133">Transmembrane helix</keyword>
<dbReference type="SUPFAM" id="SSF48264">
    <property type="entry name" value="Cytochrome P450"/>
    <property type="match status" value="1"/>
</dbReference>
<keyword evidence="8" id="KW-0408">Iron</keyword>
<dbReference type="InterPro" id="IPR050651">
    <property type="entry name" value="Plant_Cytochrome_P450_Monoox"/>
</dbReference>
<evidence type="ECO:0000256" key="4">
    <source>
        <dbReference type="ARBA" id="ARBA00022692"/>
    </source>
</evidence>
<evidence type="ECO:0000256" key="2">
    <source>
        <dbReference type="ARBA" id="ARBA00010617"/>
    </source>
</evidence>
<name>A0A251NU99_PRUPE</name>
<accession>A0A251NU99</accession>
<protein>
    <recommendedName>
        <fullName evidence="14">Cytochrome P450</fullName>
    </recommendedName>
</protein>
<dbReference type="GO" id="GO:0020037">
    <property type="term" value="F:heme binding"/>
    <property type="evidence" value="ECO:0007669"/>
    <property type="project" value="InterPro"/>
</dbReference>
<keyword evidence="4" id="KW-0812">Transmembrane</keyword>
<sequence>MLHQPPAKPAFSSSPRPSLSRKTQSTKPSTGSPKNTARSSAWPMVIVFILVRCAVQECFTKNDVVSANRPSLLLSKHLGYNNTIVTTCPHGDHWRNLRRIGAIEIFPSARPNAFADVRKDKVKYLIRKLSQNSIHGFAKETHPDYYTDQLIKGLILVILLAGIDTSSVTLEWAMCHPLNNP</sequence>
<dbReference type="GO" id="GO:0005506">
    <property type="term" value="F:iron ion binding"/>
    <property type="evidence" value="ECO:0007669"/>
    <property type="project" value="InterPro"/>
</dbReference>